<sequence length="188" mass="22116">MKKITEVVGGIIALLFIVGIGYLLYKIIIIVFLNFNKIDINIFVAIIGGTITITSFFITRYLERKKTIELEIRNKKIPIYEEFFEFYFSIIFKSNTDEEITTDQMVKFFQQFNQKAIIWFPDNILKSYIEWKQNLTNFSNNQGVSLRDIILHQEQFMSQIRKDIGHTNKNLALGDISSLYINDFDTLQ</sequence>
<name>A0ABS1QEE9_9FLAO</name>
<keyword evidence="1" id="KW-0812">Transmembrane</keyword>
<accession>A0ABS1QEE9</accession>
<keyword evidence="1" id="KW-1133">Transmembrane helix</keyword>
<comment type="caution">
    <text evidence="2">The sequence shown here is derived from an EMBL/GenBank/DDBJ whole genome shotgun (WGS) entry which is preliminary data.</text>
</comment>
<proteinExistence type="predicted"/>
<keyword evidence="1" id="KW-0472">Membrane</keyword>
<dbReference type="Proteomes" id="UP000661696">
    <property type="component" value="Unassembled WGS sequence"/>
</dbReference>
<feature type="transmembrane region" description="Helical" evidence="1">
    <location>
        <begin position="7"/>
        <end position="34"/>
    </location>
</feature>
<dbReference type="EMBL" id="JAELVM010000001">
    <property type="protein sequence ID" value="MBL1220970.1"/>
    <property type="molecule type" value="Genomic_DNA"/>
</dbReference>
<dbReference type="RefSeq" id="WP_202090266.1">
    <property type="nucleotide sequence ID" value="NZ_JAELVM010000001.1"/>
</dbReference>
<evidence type="ECO:0000313" key="3">
    <source>
        <dbReference type="Proteomes" id="UP000661696"/>
    </source>
</evidence>
<protein>
    <submittedName>
        <fullName evidence="2">Uncharacterized protein</fullName>
    </submittedName>
</protein>
<feature type="transmembrane region" description="Helical" evidence="1">
    <location>
        <begin position="40"/>
        <end position="58"/>
    </location>
</feature>
<evidence type="ECO:0000256" key="1">
    <source>
        <dbReference type="SAM" id="Phobius"/>
    </source>
</evidence>
<organism evidence="2 3">
    <name type="scientific">Chryseobacterium endalhagicum</name>
    <dbReference type="NCBI Taxonomy" id="2797638"/>
    <lineage>
        <taxon>Bacteria</taxon>
        <taxon>Pseudomonadati</taxon>
        <taxon>Bacteroidota</taxon>
        <taxon>Flavobacteriia</taxon>
        <taxon>Flavobacteriales</taxon>
        <taxon>Weeksellaceae</taxon>
        <taxon>Chryseobacterium group</taxon>
        <taxon>Chryseobacterium</taxon>
    </lineage>
</organism>
<gene>
    <name evidence="2" type="ORF">JET18_08985</name>
</gene>
<evidence type="ECO:0000313" key="2">
    <source>
        <dbReference type="EMBL" id="MBL1220970.1"/>
    </source>
</evidence>
<keyword evidence="3" id="KW-1185">Reference proteome</keyword>
<reference evidence="2 3" key="1">
    <citation type="submission" date="2020-12" db="EMBL/GenBank/DDBJ databases">
        <title>Chryseobacterium endoalhailicus sp. nov., isolated from seed of leguminous plant.</title>
        <authorList>
            <person name="Zhang X."/>
        </authorList>
    </citation>
    <scope>NUCLEOTIDE SEQUENCE [LARGE SCALE GENOMIC DNA]</scope>
    <source>
        <strain evidence="2 3">L7</strain>
    </source>
</reference>